<dbReference type="Proteomes" id="UP000305948">
    <property type="component" value="Unassembled WGS sequence"/>
</dbReference>
<feature type="compositionally biased region" description="Low complexity" evidence="1">
    <location>
        <begin position="163"/>
        <end position="173"/>
    </location>
</feature>
<feature type="region of interest" description="Disordered" evidence="1">
    <location>
        <begin position="50"/>
        <end position="128"/>
    </location>
</feature>
<keyword evidence="4" id="KW-1185">Reference proteome</keyword>
<feature type="region of interest" description="Disordered" evidence="1">
    <location>
        <begin position="161"/>
        <end position="211"/>
    </location>
</feature>
<proteinExistence type="predicted"/>
<name>A0A5C3NIY8_9AGAM</name>
<organism evidence="3 4">
    <name type="scientific">Heliocybe sulcata</name>
    <dbReference type="NCBI Taxonomy" id="5364"/>
    <lineage>
        <taxon>Eukaryota</taxon>
        <taxon>Fungi</taxon>
        <taxon>Dikarya</taxon>
        <taxon>Basidiomycota</taxon>
        <taxon>Agaricomycotina</taxon>
        <taxon>Agaricomycetes</taxon>
        <taxon>Gloeophyllales</taxon>
        <taxon>Gloeophyllaceae</taxon>
        <taxon>Heliocybe</taxon>
    </lineage>
</organism>
<feature type="compositionally biased region" description="Polar residues" evidence="1">
    <location>
        <begin position="334"/>
        <end position="354"/>
    </location>
</feature>
<protein>
    <submittedName>
        <fullName evidence="3">Uncharacterized protein</fullName>
    </submittedName>
</protein>
<dbReference type="AlphaFoldDB" id="A0A5C3NIY8"/>
<sequence>MSSPCNVSNGPTRVISVLAIVLSCVGILLSMIVYWTTRIIPALKMKMPASADRSSCPNGSTKFSPPVSDMTHSASRSPKRVSFSLEDENDADVSVNSATSPRSSFSSERSTDSSFSSESRRSSQFDPFRASSSAASTLAGFFSSDKPSPIRIPNILKAKRIRSGSGSSASSAPPVSPTPAQRTVSTASASPVRLSEELKARPSATPRMSWRSLSRHSIMKEDVKATPRSMRSQSIRGERVSKLKRVSEESGELYYSGWENPFKSGKGSLSRAGSSCKKLGQRVHSIFSVSSNDTQSTASSTASYFDTSITSDGASSAAASLDTPRTRSRRSRMKSFTQKFVPLSRTSSRGSQES</sequence>
<evidence type="ECO:0000256" key="1">
    <source>
        <dbReference type="SAM" id="MobiDB-lite"/>
    </source>
</evidence>
<feature type="region of interest" description="Disordered" evidence="1">
    <location>
        <begin position="308"/>
        <end position="354"/>
    </location>
</feature>
<keyword evidence="2" id="KW-0812">Transmembrane</keyword>
<evidence type="ECO:0000313" key="3">
    <source>
        <dbReference type="EMBL" id="TFK56867.1"/>
    </source>
</evidence>
<keyword evidence="2" id="KW-0472">Membrane</keyword>
<gene>
    <name evidence="3" type="ORF">OE88DRAFT_1730306</name>
</gene>
<feature type="compositionally biased region" description="Polar residues" evidence="1">
    <location>
        <begin position="52"/>
        <end position="63"/>
    </location>
</feature>
<accession>A0A5C3NIY8</accession>
<evidence type="ECO:0000256" key="2">
    <source>
        <dbReference type="SAM" id="Phobius"/>
    </source>
</evidence>
<evidence type="ECO:0000313" key="4">
    <source>
        <dbReference type="Proteomes" id="UP000305948"/>
    </source>
</evidence>
<feature type="compositionally biased region" description="Low complexity" evidence="1">
    <location>
        <begin position="97"/>
        <end position="117"/>
    </location>
</feature>
<feature type="transmembrane region" description="Helical" evidence="2">
    <location>
        <begin position="14"/>
        <end position="37"/>
    </location>
</feature>
<dbReference type="OrthoDB" id="10601508at2759"/>
<dbReference type="EMBL" id="ML213503">
    <property type="protein sequence ID" value="TFK56867.1"/>
    <property type="molecule type" value="Genomic_DNA"/>
</dbReference>
<reference evidence="3 4" key="1">
    <citation type="journal article" date="2019" name="Nat. Ecol. Evol.">
        <title>Megaphylogeny resolves global patterns of mushroom evolution.</title>
        <authorList>
            <person name="Varga T."/>
            <person name="Krizsan K."/>
            <person name="Foldi C."/>
            <person name="Dima B."/>
            <person name="Sanchez-Garcia M."/>
            <person name="Sanchez-Ramirez S."/>
            <person name="Szollosi G.J."/>
            <person name="Szarkandi J.G."/>
            <person name="Papp V."/>
            <person name="Albert L."/>
            <person name="Andreopoulos W."/>
            <person name="Angelini C."/>
            <person name="Antonin V."/>
            <person name="Barry K.W."/>
            <person name="Bougher N.L."/>
            <person name="Buchanan P."/>
            <person name="Buyck B."/>
            <person name="Bense V."/>
            <person name="Catcheside P."/>
            <person name="Chovatia M."/>
            <person name="Cooper J."/>
            <person name="Damon W."/>
            <person name="Desjardin D."/>
            <person name="Finy P."/>
            <person name="Geml J."/>
            <person name="Haridas S."/>
            <person name="Hughes K."/>
            <person name="Justo A."/>
            <person name="Karasinski D."/>
            <person name="Kautmanova I."/>
            <person name="Kiss B."/>
            <person name="Kocsube S."/>
            <person name="Kotiranta H."/>
            <person name="LaButti K.M."/>
            <person name="Lechner B.E."/>
            <person name="Liimatainen K."/>
            <person name="Lipzen A."/>
            <person name="Lukacs Z."/>
            <person name="Mihaltcheva S."/>
            <person name="Morgado L.N."/>
            <person name="Niskanen T."/>
            <person name="Noordeloos M.E."/>
            <person name="Ohm R.A."/>
            <person name="Ortiz-Santana B."/>
            <person name="Ovrebo C."/>
            <person name="Racz N."/>
            <person name="Riley R."/>
            <person name="Savchenko A."/>
            <person name="Shiryaev A."/>
            <person name="Soop K."/>
            <person name="Spirin V."/>
            <person name="Szebenyi C."/>
            <person name="Tomsovsky M."/>
            <person name="Tulloss R.E."/>
            <person name="Uehling J."/>
            <person name="Grigoriev I.V."/>
            <person name="Vagvolgyi C."/>
            <person name="Papp T."/>
            <person name="Martin F.M."/>
            <person name="Miettinen O."/>
            <person name="Hibbett D.S."/>
            <person name="Nagy L.G."/>
        </authorList>
    </citation>
    <scope>NUCLEOTIDE SEQUENCE [LARGE SCALE GENOMIC DNA]</scope>
    <source>
        <strain evidence="3 4">OMC1185</strain>
    </source>
</reference>
<feature type="compositionally biased region" description="Low complexity" evidence="1">
    <location>
        <begin position="308"/>
        <end position="323"/>
    </location>
</feature>
<keyword evidence="2" id="KW-1133">Transmembrane helix</keyword>